<gene>
    <name evidence="3" type="ORF">GHK86_05450</name>
</gene>
<dbReference type="EMBL" id="WJHE01000231">
    <property type="protein sequence ID" value="MST32171.1"/>
    <property type="molecule type" value="Genomic_DNA"/>
</dbReference>
<accession>A0ABW9QS35</accession>
<dbReference type="Proteomes" id="UP000437736">
    <property type="component" value="Unassembled WGS sequence"/>
</dbReference>
<dbReference type="InterPro" id="IPR011576">
    <property type="entry name" value="Pyridox_Oxase_N"/>
</dbReference>
<dbReference type="InterPro" id="IPR012349">
    <property type="entry name" value="Split_barrel_FMN-bd"/>
</dbReference>
<dbReference type="PANTHER" id="PTHR35176">
    <property type="entry name" value="HEME OXYGENASE HI_0854-RELATED"/>
    <property type="match status" value="1"/>
</dbReference>
<proteinExistence type="predicted"/>
<evidence type="ECO:0000259" key="2">
    <source>
        <dbReference type="Pfam" id="PF01243"/>
    </source>
</evidence>
<dbReference type="NCBIfam" id="TIGR03618">
    <property type="entry name" value="Rv1155_F420"/>
    <property type="match status" value="1"/>
</dbReference>
<evidence type="ECO:0000256" key="1">
    <source>
        <dbReference type="ARBA" id="ARBA00023002"/>
    </source>
</evidence>
<dbReference type="InterPro" id="IPR019920">
    <property type="entry name" value="F420-binding_dom_put"/>
</dbReference>
<evidence type="ECO:0000313" key="4">
    <source>
        <dbReference type="Proteomes" id="UP000437736"/>
    </source>
</evidence>
<sequence length="128" mass="14495">MLDARARDLARGTNFAAFTTLLPDGQPSTHVMWVDADDDHVLINTEVHRQKYRNVTRDPRVVVTVIDAGSPYSYAEIRGRVTRTVTGEEARAHIDRLSEKYQGTPYGVPIESERVLLEITPDRVRYNG</sequence>
<dbReference type="InterPro" id="IPR052019">
    <property type="entry name" value="F420H2_bilvrd_red/Heme_oxyg"/>
</dbReference>
<name>A0ABW9QS35_9ACTN</name>
<dbReference type="PANTHER" id="PTHR35176:SF6">
    <property type="entry name" value="HEME OXYGENASE HI_0854-RELATED"/>
    <property type="match status" value="1"/>
</dbReference>
<dbReference type="Gene3D" id="2.30.110.10">
    <property type="entry name" value="Electron Transport, Fmn-binding Protein, Chain A"/>
    <property type="match status" value="1"/>
</dbReference>
<comment type="caution">
    <text evidence="3">The sequence shown here is derived from an EMBL/GenBank/DDBJ whole genome shotgun (WGS) entry which is preliminary data.</text>
</comment>
<keyword evidence="1" id="KW-0560">Oxidoreductase</keyword>
<evidence type="ECO:0000313" key="3">
    <source>
        <dbReference type="EMBL" id="MST32171.1"/>
    </source>
</evidence>
<protein>
    <submittedName>
        <fullName evidence="3">TIGR03618 family F420-dependent PPOX class oxidoreductase</fullName>
    </submittedName>
</protein>
<dbReference type="SUPFAM" id="SSF50475">
    <property type="entry name" value="FMN-binding split barrel"/>
    <property type="match status" value="1"/>
</dbReference>
<organism evidence="3 4">
    <name type="scientific">Acidiferrimicrobium australe</name>
    <dbReference type="NCBI Taxonomy" id="2664430"/>
    <lineage>
        <taxon>Bacteria</taxon>
        <taxon>Bacillati</taxon>
        <taxon>Actinomycetota</taxon>
        <taxon>Acidimicrobiia</taxon>
        <taxon>Acidimicrobiales</taxon>
        <taxon>Acidimicrobiaceae</taxon>
        <taxon>Acidiferrimicrobium</taxon>
    </lineage>
</organism>
<keyword evidence="4" id="KW-1185">Reference proteome</keyword>
<reference evidence="3 4" key="1">
    <citation type="submission" date="2019-11" db="EMBL/GenBank/DDBJ databases">
        <title>Acidiferrimicrobium australis gen. nov., sp. nov., an acidophilic and obligately heterotrophic, member of the Actinobacteria that catalyses dissimilatory oxido- reduction of iron isolated from metal-rich acidic water in Chile.</title>
        <authorList>
            <person name="Gonzalez D."/>
            <person name="Huber K."/>
            <person name="Hedrich S."/>
            <person name="Rojas-Villalobos C."/>
            <person name="Quatrini R."/>
            <person name="Dinamarca M.A."/>
            <person name="Schwarz A."/>
            <person name="Canales C."/>
            <person name="Nancucheo I."/>
        </authorList>
    </citation>
    <scope>NUCLEOTIDE SEQUENCE [LARGE SCALE GENOMIC DNA]</scope>
    <source>
        <strain evidence="3 4">USS-CCA1</strain>
    </source>
</reference>
<dbReference type="Pfam" id="PF01243">
    <property type="entry name" value="PNPOx_N"/>
    <property type="match status" value="1"/>
</dbReference>
<feature type="domain" description="Pyridoxamine 5'-phosphate oxidase N-terminal" evidence="2">
    <location>
        <begin position="3"/>
        <end position="126"/>
    </location>
</feature>